<keyword evidence="3" id="KW-1185">Reference proteome</keyword>
<name>A0ABQ6JCW7_9ACTN</name>
<gene>
    <name evidence="2" type="ORF">GCM10025868_05580</name>
</gene>
<reference evidence="3" key="1">
    <citation type="journal article" date="2019" name="Int. J. Syst. Evol. Microbiol.">
        <title>The Global Catalogue of Microorganisms (GCM) 10K type strain sequencing project: providing services to taxonomists for standard genome sequencing and annotation.</title>
        <authorList>
            <consortium name="The Broad Institute Genomics Platform"/>
            <consortium name="The Broad Institute Genome Sequencing Center for Infectious Disease"/>
            <person name="Wu L."/>
            <person name="Ma J."/>
        </authorList>
    </citation>
    <scope>NUCLEOTIDE SEQUENCE [LARGE SCALE GENOMIC DNA]</scope>
    <source>
        <strain evidence="3">NBRC 108730</strain>
    </source>
</reference>
<evidence type="ECO:0000313" key="2">
    <source>
        <dbReference type="EMBL" id="GMA85308.1"/>
    </source>
</evidence>
<accession>A0ABQ6JCW7</accession>
<dbReference type="EMBL" id="BSUZ01000001">
    <property type="protein sequence ID" value="GMA85308.1"/>
    <property type="molecule type" value="Genomic_DNA"/>
</dbReference>
<organism evidence="2 3">
    <name type="scientific">Angustibacter aerolatus</name>
    <dbReference type="NCBI Taxonomy" id="1162965"/>
    <lineage>
        <taxon>Bacteria</taxon>
        <taxon>Bacillati</taxon>
        <taxon>Actinomycetota</taxon>
        <taxon>Actinomycetes</taxon>
        <taxon>Kineosporiales</taxon>
        <taxon>Kineosporiaceae</taxon>
    </lineage>
</organism>
<sequence>MPPPWWSGCTITRSTVRQCARSGDDSATTNAKPITSSVAPSPSRSTPRTSVPAVTRASAASSTGATSHGPTGGTKPTDPPAFDTSTQMRSSRSRSAAASPGATSAYALTG</sequence>
<evidence type="ECO:0000256" key="1">
    <source>
        <dbReference type="SAM" id="MobiDB-lite"/>
    </source>
</evidence>
<comment type="caution">
    <text evidence="2">The sequence shown here is derived from an EMBL/GenBank/DDBJ whole genome shotgun (WGS) entry which is preliminary data.</text>
</comment>
<feature type="compositionally biased region" description="Low complexity" evidence="1">
    <location>
        <begin position="36"/>
        <end position="76"/>
    </location>
</feature>
<evidence type="ECO:0000313" key="3">
    <source>
        <dbReference type="Proteomes" id="UP001157017"/>
    </source>
</evidence>
<dbReference type="Proteomes" id="UP001157017">
    <property type="component" value="Unassembled WGS sequence"/>
</dbReference>
<feature type="compositionally biased region" description="Polar residues" evidence="1">
    <location>
        <begin position="25"/>
        <end position="35"/>
    </location>
</feature>
<protein>
    <submittedName>
        <fullName evidence="2">Uncharacterized protein</fullName>
    </submittedName>
</protein>
<feature type="region of interest" description="Disordered" evidence="1">
    <location>
        <begin position="17"/>
        <end position="110"/>
    </location>
</feature>
<feature type="compositionally biased region" description="Low complexity" evidence="1">
    <location>
        <begin position="89"/>
        <end position="110"/>
    </location>
</feature>
<proteinExistence type="predicted"/>